<sequence>MGIMIYLDIMPHHIDEVEWAKVYDETMEVINHYRFVDNVFDKEAFDCNWAYLTRTKEREIPMANDETGWHTIGDERTLQLVESFVFIKNLNYYRRNSQKVDSDDDILFSLFHEYADVNDVLKQMRVRSKNVFDGKTQGGPIHIPLLGIACLIESRFPQYAIVRGNITIEQMEKAVEWINKILNNPISLTERTSNEKLLNRIQRKVHDEEAVLDALMYLTLSDRNMELGELVRAHFKPETIAAYNVRAFRQLEVGTVGFSSALFDYFNQGFLLEDACDICVIDPNGCNYDAVKFVKSILSMDWLMEENDHEHLISIKIYERKKYGMTFQEVVAVLQRKLGTLVDIETMASEIYKEKQATNKSLARFYADLKMDYEQTVEVKRDHYTIMDTADLILWKPGDTIHPNVLKGIVMVKEFIESTQERNKEFFEEFQCMTKRNMIKQLIHSNQFFYIHEDVWFEIIAHIDDQHLTNTFLGLLSIKAEEISINLLCKNIANNHELFKVYVV</sequence>
<evidence type="ECO:0000313" key="1">
    <source>
        <dbReference type="EMBL" id="WOV86955.1"/>
    </source>
</evidence>
<dbReference type="RefSeq" id="WP_317966592.1">
    <property type="nucleotide sequence ID" value="NZ_CP129118.1"/>
</dbReference>
<protein>
    <submittedName>
        <fullName evidence="1">Uncharacterized protein</fullName>
    </submittedName>
</protein>
<proteinExistence type="predicted"/>
<gene>
    <name evidence="1" type="ORF">QWT69_13915</name>
</gene>
<dbReference type="EMBL" id="CP129118">
    <property type="protein sequence ID" value="WOV86955.1"/>
    <property type="molecule type" value="Genomic_DNA"/>
</dbReference>
<keyword evidence="2" id="KW-1185">Reference proteome</keyword>
<accession>A0ABZ0L3B2</accession>
<name>A0ABZ0L3B2_9BACL</name>
<evidence type="ECO:0000313" key="2">
    <source>
        <dbReference type="Proteomes" id="UP001303902"/>
    </source>
</evidence>
<dbReference type="Proteomes" id="UP001303902">
    <property type="component" value="Chromosome"/>
</dbReference>
<reference evidence="1 2" key="1">
    <citation type="submission" date="2023-06" db="EMBL/GenBank/DDBJ databases">
        <title>Sporosarcina sp. nov., isolated from Korean tranditional fermented seafood 'Jeotgal'.</title>
        <authorList>
            <person name="Yang A.I."/>
            <person name="Shin N.-R."/>
        </authorList>
    </citation>
    <scope>NUCLEOTIDE SEQUENCE [LARGE SCALE GENOMIC DNA]</scope>
    <source>
        <strain evidence="1 2">T2O-4</strain>
    </source>
</reference>
<organism evidence="1 2">
    <name type="scientific">Sporosarcina oncorhynchi</name>
    <dbReference type="NCBI Taxonomy" id="3056444"/>
    <lineage>
        <taxon>Bacteria</taxon>
        <taxon>Bacillati</taxon>
        <taxon>Bacillota</taxon>
        <taxon>Bacilli</taxon>
        <taxon>Bacillales</taxon>
        <taxon>Caryophanaceae</taxon>
        <taxon>Sporosarcina</taxon>
    </lineage>
</organism>